<keyword evidence="1" id="KW-1133">Transmembrane helix</keyword>
<keyword evidence="1" id="KW-0472">Membrane</keyword>
<comment type="caution">
    <text evidence="2">The sequence shown here is derived from an EMBL/GenBank/DDBJ whole genome shotgun (WGS) entry which is preliminary data.</text>
</comment>
<evidence type="ECO:0000256" key="1">
    <source>
        <dbReference type="SAM" id="Phobius"/>
    </source>
</evidence>
<evidence type="ECO:0000313" key="3">
    <source>
        <dbReference type="Proteomes" id="UP000448867"/>
    </source>
</evidence>
<evidence type="ECO:0000313" key="2">
    <source>
        <dbReference type="EMBL" id="MRX74382.1"/>
    </source>
</evidence>
<organism evidence="2 3">
    <name type="scientific">Metabacillus lacus</name>
    <dbReference type="NCBI Taxonomy" id="1983721"/>
    <lineage>
        <taxon>Bacteria</taxon>
        <taxon>Bacillati</taxon>
        <taxon>Bacillota</taxon>
        <taxon>Bacilli</taxon>
        <taxon>Bacillales</taxon>
        <taxon>Bacillaceae</taxon>
        <taxon>Metabacillus</taxon>
    </lineage>
</organism>
<protein>
    <submittedName>
        <fullName evidence="2">Uncharacterized protein</fullName>
    </submittedName>
</protein>
<dbReference type="EMBL" id="WKKI01000085">
    <property type="protein sequence ID" value="MRX74382.1"/>
    <property type="molecule type" value="Genomic_DNA"/>
</dbReference>
<keyword evidence="3" id="KW-1185">Reference proteome</keyword>
<proteinExistence type="predicted"/>
<feature type="transmembrane region" description="Helical" evidence="1">
    <location>
        <begin position="28"/>
        <end position="50"/>
    </location>
</feature>
<dbReference type="Proteomes" id="UP000448867">
    <property type="component" value="Unassembled WGS sequence"/>
</dbReference>
<dbReference type="OrthoDB" id="2696663at2"/>
<dbReference type="AlphaFoldDB" id="A0A7X2J371"/>
<dbReference type="RefSeq" id="WP_154309828.1">
    <property type="nucleotide sequence ID" value="NZ_WKKI01000085.1"/>
</dbReference>
<reference evidence="2 3" key="1">
    <citation type="submission" date="2019-11" db="EMBL/GenBank/DDBJ databases">
        <title>Bacillus lacus genome.</title>
        <authorList>
            <person name="Allen C.J."/>
            <person name="Newman J.D."/>
        </authorList>
    </citation>
    <scope>NUCLEOTIDE SEQUENCE [LARGE SCALE GENOMIC DNA]</scope>
    <source>
        <strain evidence="2 3">KCTC 33946</strain>
    </source>
</reference>
<sequence length="60" mass="6738">MIALFCFIIIIGASIVLALRKKRPQFLLIPFASLLLYFTIEIALVPAPFLDTIKFIISLS</sequence>
<accession>A0A7X2J371</accession>
<name>A0A7X2J371_9BACI</name>
<gene>
    <name evidence="2" type="ORF">GJU40_19875</name>
</gene>
<keyword evidence="1" id="KW-0812">Transmembrane</keyword>